<reference evidence="5 6" key="1">
    <citation type="journal article" date="2010" name="Stand. Genomic Sci.">
        <title>Complete genome sequence of Methanoplanus petrolearius type strain (SEBR 4847).</title>
        <authorList>
            <person name="Brambilla E."/>
            <person name="Djao O.D."/>
            <person name="Daligault H."/>
            <person name="Lapidus A."/>
            <person name="Lucas S."/>
            <person name="Hammon N."/>
            <person name="Nolan M."/>
            <person name="Tice H."/>
            <person name="Cheng J.F."/>
            <person name="Han C."/>
            <person name="Tapia R."/>
            <person name="Goodwin L."/>
            <person name="Pitluck S."/>
            <person name="Liolios K."/>
            <person name="Ivanova N."/>
            <person name="Mavromatis K."/>
            <person name="Mikhailova N."/>
            <person name="Pati A."/>
            <person name="Chen A."/>
            <person name="Palaniappan K."/>
            <person name="Land M."/>
            <person name="Hauser L."/>
            <person name="Chang Y.J."/>
            <person name="Jeffries C.D."/>
            <person name="Rohde M."/>
            <person name="Spring S."/>
            <person name="Sikorski J."/>
            <person name="Goker M."/>
            <person name="Woyke T."/>
            <person name="Bristow J."/>
            <person name="Eisen J.A."/>
            <person name="Markowitz V."/>
            <person name="Hugenholtz P."/>
            <person name="Kyrpides N.C."/>
            <person name="Klenk H.P."/>
        </authorList>
    </citation>
    <scope>NUCLEOTIDE SEQUENCE [LARGE SCALE GENOMIC DNA]</scope>
    <source>
        <strain evidence="6">DSM 11571 / OCM 486 / SEBR 4847</strain>
    </source>
</reference>
<dbReference type="STRING" id="679926.Mpet_1382"/>
<dbReference type="eggNOG" id="arCOG01053">
    <property type="taxonomic scope" value="Archaea"/>
</dbReference>
<dbReference type="GO" id="GO:0006082">
    <property type="term" value="P:organic acid metabolic process"/>
    <property type="evidence" value="ECO:0007669"/>
    <property type="project" value="UniProtKB-ARBA"/>
</dbReference>
<keyword evidence="6" id="KW-1185">Reference proteome</keyword>
<dbReference type="AlphaFoldDB" id="E1REX1"/>
<dbReference type="Gene3D" id="3.40.50.970">
    <property type="match status" value="1"/>
</dbReference>
<gene>
    <name evidence="5" type="ordered locus">Mpet_1382</name>
</gene>
<comment type="similarity">
    <text evidence="2">Belongs to the transketolase family.</text>
</comment>
<evidence type="ECO:0000256" key="2">
    <source>
        <dbReference type="ARBA" id="ARBA00007131"/>
    </source>
</evidence>
<dbReference type="OrthoDB" id="25494at2157"/>
<accession>E1REX1</accession>
<dbReference type="KEGG" id="mpi:Mpet_1382"/>
<evidence type="ECO:0000313" key="5">
    <source>
        <dbReference type="EMBL" id="ADN36142.1"/>
    </source>
</evidence>
<dbReference type="PANTHER" id="PTHR47514:SF1">
    <property type="entry name" value="TRANSKETOLASE N-TERMINAL SECTION-RELATED"/>
    <property type="match status" value="1"/>
</dbReference>
<evidence type="ECO:0000313" key="6">
    <source>
        <dbReference type="Proteomes" id="UP000006565"/>
    </source>
</evidence>
<dbReference type="InterPro" id="IPR005474">
    <property type="entry name" value="Transketolase_N"/>
</dbReference>
<keyword evidence="3" id="KW-0786">Thiamine pyrophosphate</keyword>
<evidence type="ECO:0000259" key="4">
    <source>
        <dbReference type="Pfam" id="PF00456"/>
    </source>
</evidence>
<dbReference type="Proteomes" id="UP000006565">
    <property type="component" value="Chromosome"/>
</dbReference>
<dbReference type="HOGENOM" id="CLU_009227_4_1_2"/>
<dbReference type="EMBL" id="CP002117">
    <property type="protein sequence ID" value="ADN36142.1"/>
    <property type="molecule type" value="Genomic_DNA"/>
</dbReference>
<evidence type="ECO:0000256" key="3">
    <source>
        <dbReference type="ARBA" id="ARBA00023052"/>
    </source>
</evidence>
<dbReference type="PANTHER" id="PTHR47514">
    <property type="entry name" value="TRANSKETOLASE N-TERMINAL SECTION-RELATED"/>
    <property type="match status" value="1"/>
</dbReference>
<dbReference type="Pfam" id="PF00456">
    <property type="entry name" value="Transketolase_N"/>
    <property type="match status" value="1"/>
</dbReference>
<sequence>MTEITSEDLKKLEDKANLIRRHVIKILNSAGSGHTGGSLSCTDLLVALYFHVMNHSPDVKLENQDRFILSKGHAAPALYSTLAECGYFSINELESLRKNNGFLQGHPDCKIPGVEVSGGSLGQGLSIANGLSIAAKYDNKNSKIYVLLGDGECDEGQIWEAAMLSAHYKLDNIIAIVDRNGLQIDGQTEKVMCLEPFARKWESFGWNIIEIDGNDMSQIINAFKEAKCLTGKPTVIIAYTFKGKGVSFMEWVNSFHGKAPNETEMNMALEELK</sequence>
<protein>
    <submittedName>
        <fullName evidence="5">Transketolase domain protein</fullName>
    </submittedName>
</protein>
<dbReference type="GeneID" id="9743851"/>
<dbReference type="GO" id="GO:0044272">
    <property type="term" value="P:sulfur compound biosynthetic process"/>
    <property type="evidence" value="ECO:0007669"/>
    <property type="project" value="UniProtKB-ARBA"/>
</dbReference>
<dbReference type="InterPro" id="IPR029061">
    <property type="entry name" value="THDP-binding"/>
</dbReference>
<dbReference type="RefSeq" id="WP_013329319.1">
    <property type="nucleotide sequence ID" value="NC_014507.1"/>
</dbReference>
<evidence type="ECO:0000256" key="1">
    <source>
        <dbReference type="ARBA" id="ARBA00001964"/>
    </source>
</evidence>
<comment type="cofactor">
    <cofactor evidence="1">
        <name>thiamine diphosphate</name>
        <dbReference type="ChEBI" id="CHEBI:58937"/>
    </cofactor>
</comment>
<organism evidence="5 6">
    <name type="scientific">Methanolacinia petrolearia (strain DSM 11571 / OCM 486 / SEBR 4847)</name>
    <name type="common">Methanoplanus petrolearius</name>
    <dbReference type="NCBI Taxonomy" id="679926"/>
    <lineage>
        <taxon>Archaea</taxon>
        <taxon>Methanobacteriati</taxon>
        <taxon>Methanobacteriota</taxon>
        <taxon>Stenosarchaea group</taxon>
        <taxon>Methanomicrobia</taxon>
        <taxon>Methanomicrobiales</taxon>
        <taxon>Methanomicrobiaceae</taxon>
        <taxon>Methanolacinia</taxon>
    </lineage>
</organism>
<feature type="domain" description="Transketolase N-terminal" evidence="4">
    <location>
        <begin position="15"/>
        <end position="267"/>
    </location>
</feature>
<dbReference type="CDD" id="cd02012">
    <property type="entry name" value="TPP_TK"/>
    <property type="match status" value="1"/>
</dbReference>
<dbReference type="SUPFAM" id="SSF52518">
    <property type="entry name" value="Thiamin diphosphate-binding fold (THDP-binding)"/>
    <property type="match status" value="1"/>
</dbReference>
<name>E1REX1_METP4</name>
<proteinExistence type="inferred from homology"/>